<accession>A0A9W8P2I8</accession>
<reference evidence="5 6" key="1">
    <citation type="journal article" date="2023" name="Proc. Natl. Acad. Sci. U.S.A.">
        <title>A global phylogenomic analysis of the shiitake genus Lentinula.</title>
        <authorList>
            <person name="Sierra-Patev S."/>
            <person name="Min B."/>
            <person name="Naranjo-Ortiz M."/>
            <person name="Looney B."/>
            <person name="Konkel Z."/>
            <person name="Slot J.C."/>
            <person name="Sakamoto Y."/>
            <person name="Steenwyk J.L."/>
            <person name="Rokas A."/>
            <person name="Carro J."/>
            <person name="Camarero S."/>
            <person name="Ferreira P."/>
            <person name="Molpeceres G."/>
            <person name="Ruiz-Duenas F.J."/>
            <person name="Serrano A."/>
            <person name="Henrissat B."/>
            <person name="Drula E."/>
            <person name="Hughes K.W."/>
            <person name="Mata J.L."/>
            <person name="Ishikawa N.K."/>
            <person name="Vargas-Isla R."/>
            <person name="Ushijima S."/>
            <person name="Smith C.A."/>
            <person name="Donoghue J."/>
            <person name="Ahrendt S."/>
            <person name="Andreopoulos W."/>
            <person name="He G."/>
            <person name="LaButti K."/>
            <person name="Lipzen A."/>
            <person name="Ng V."/>
            <person name="Riley R."/>
            <person name="Sandor L."/>
            <person name="Barry K."/>
            <person name="Martinez A.T."/>
            <person name="Xiao Y."/>
            <person name="Gibbons J.G."/>
            <person name="Terashima K."/>
            <person name="Grigoriev I.V."/>
            <person name="Hibbett D."/>
        </authorList>
    </citation>
    <scope>NUCLEOTIDE SEQUENCE [LARGE SCALE GENOMIC DNA]</scope>
    <source>
        <strain evidence="5 6">TFB7810</strain>
    </source>
</reference>
<keyword evidence="1" id="KW-0507">mRNA processing</keyword>
<dbReference type="InterPro" id="IPR021109">
    <property type="entry name" value="Peptidase_aspartic_dom_sf"/>
</dbReference>
<keyword evidence="2" id="KW-0863">Zinc-finger</keyword>
<feature type="compositionally biased region" description="Acidic residues" evidence="3">
    <location>
        <begin position="213"/>
        <end position="225"/>
    </location>
</feature>
<keyword evidence="2" id="KW-0862">Zinc</keyword>
<feature type="compositionally biased region" description="Basic and acidic residues" evidence="3">
    <location>
        <begin position="118"/>
        <end position="130"/>
    </location>
</feature>
<dbReference type="Gene3D" id="4.10.60.10">
    <property type="entry name" value="Zinc finger, CCHC-type"/>
    <property type="match status" value="1"/>
</dbReference>
<keyword evidence="6" id="KW-1185">Reference proteome</keyword>
<dbReference type="SMART" id="SM00343">
    <property type="entry name" value="ZnF_C2HC"/>
    <property type="match status" value="1"/>
</dbReference>
<dbReference type="CDD" id="cd00303">
    <property type="entry name" value="retropepsin_like"/>
    <property type="match status" value="1"/>
</dbReference>
<sequence length="370" mass="40113">MEDLVSDAEKVEMIESAGKKVSPPQSKSESAVNDRSSNNRFKKSENKWGQHRLVEKGTNEWDAQPNNKFNLSFKEGAPKGKVGTEAKGKQKQLTLEQKNKYRAAGKCFECGETTHKARDCPRKNSIRGESKNAGPPGLSTNNIEWGLANHAHTSKGEMREFSANNVLFNWADDVEETYYSDSIPGSPPTEGASVDGLDNASDLPDLIPVSDSDSGDELDGDAEGGESDCWDLDCNCSERSRTANTVTLGCADTSSSSKTDKKTAGQTPRTRCLNDETDILPVHAMQIPAGKYSGIQRNAARVKDANRKVARPLVIAVLINGEPVTALLDSGSLGSFMSTTLVDQLKIKQRELNPPITLQLAVQGSRSKIN</sequence>
<dbReference type="InterPro" id="IPR036875">
    <property type="entry name" value="Znf_CCHC_sf"/>
</dbReference>
<feature type="region of interest" description="Disordered" evidence="3">
    <location>
        <begin position="179"/>
        <end position="225"/>
    </location>
</feature>
<comment type="caution">
    <text evidence="5">The sequence shown here is derived from an EMBL/GenBank/DDBJ whole genome shotgun (WGS) entry which is preliminary data.</text>
</comment>
<evidence type="ECO:0000313" key="6">
    <source>
        <dbReference type="Proteomes" id="UP001142393"/>
    </source>
</evidence>
<feature type="domain" description="CCHC-type" evidence="4">
    <location>
        <begin position="106"/>
        <end position="122"/>
    </location>
</feature>
<dbReference type="Gene3D" id="2.40.70.10">
    <property type="entry name" value="Acid Proteases"/>
    <property type="match status" value="1"/>
</dbReference>
<feature type="compositionally biased region" description="Basic and acidic residues" evidence="3">
    <location>
        <begin position="42"/>
        <end position="59"/>
    </location>
</feature>
<dbReference type="GO" id="GO:0003676">
    <property type="term" value="F:nucleic acid binding"/>
    <property type="evidence" value="ECO:0007669"/>
    <property type="project" value="InterPro"/>
</dbReference>
<evidence type="ECO:0000313" key="5">
    <source>
        <dbReference type="EMBL" id="KAJ3745688.1"/>
    </source>
</evidence>
<dbReference type="GO" id="GO:0008270">
    <property type="term" value="F:zinc ion binding"/>
    <property type="evidence" value="ECO:0007669"/>
    <property type="project" value="UniProtKB-KW"/>
</dbReference>
<evidence type="ECO:0000259" key="4">
    <source>
        <dbReference type="PROSITE" id="PS50158"/>
    </source>
</evidence>
<name>A0A9W8P2I8_9AGAR</name>
<evidence type="ECO:0000256" key="1">
    <source>
        <dbReference type="ARBA" id="ARBA00022664"/>
    </source>
</evidence>
<evidence type="ECO:0000256" key="3">
    <source>
        <dbReference type="SAM" id="MobiDB-lite"/>
    </source>
</evidence>
<dbReference type="Pfam" id="PF13650">
    <property type="entry name" value="Asp_protease_2"/>
    <property type="match status" value="1"/>
</dbReference>
<proteinExistence type="predicted"/>
<feature type="region of interest" description="Disordered" evidence="3">
    <location>
        <begin position="1"/>
        <end position="68"/>
    </location>
</feature>
<feature type="region of interest" description="Disordered" evidence="3">
    <location>
        <begin position="249"/>
        <end position="269"/>
    </location>
</feature>
<dbReference type="Proteomes" id="UP001142393">
    <property type="component" value="Unassembled WGS sequence"/>
</dbReference>
<dbReference type="EMBL" id="JANVFU010000005">
    <property type="protein sequence ID" value="KAJ3745688.1"/>
    <property type="molecule type" value="Genomic_DNA"/>
</dbReference>
<evidence type="ECO:0000256" key="2">
    <source>
        <dbReference type="PROSITE-ProRule" id="PRU00047"/>
    </source>
</evidence>
<organism evidence="5 6">
    <name type="scientific">Lentinula detonsa</name>
    <dbReference type="NCBI Taxonomy" id="2804962"/>
    <lineage>
        <taxon>Eukaryota</taxon>
        <taxon>Fungi</taxon>
        <taxon>Dikarya</taxon>
        <taxon>Basidiomycota</taxon>
        <taxon>Agaricomycotina</taxon>
        <taxon>Agaricomycetes</taxon>
        <taxon>Agaricomycetidae</taxon>
        <taxon>Agaricales</taxon>
        <taxon>Marasmiineae</taxon>
        <taxon>Omphalotaceae</taxon>
        <taxon>Lentinula</taxon>
    </lineage>
</organism>
<dbReference type="AlphaFoldDB" id="A0A9W8P2I8"/>
<dbReference type="SUPFAM" id="SSF57756">
    <property type="entry name" value="Retrovirus zinc finger-like domains"/>
    <property type="match status" value="1"/>
</dbReference>
<protein>
    <recommendedName>
        <fullName evidence="4">CCHC-type domain-containing protein</fullName>
    </recommendedName>
</protein>
<keyword evidence="2" id="KW-0479">Metal-binding</keyword>
<dbReference type="GO" id="GO:0006397">
    <property type="term" value="P:mRNA processing"/>
    <property type="evidence" value="ECO:0007669"/>
    <property type="project" value="UniProtKB-KW"/>
</dbReference>
<feature type="region of interest" description="Disordered" evidence="3">
    <location>
        <begin position="118"/>
        <end position="141"/>
    </location>
</feature>
<feature type="compositionally biased region" description="Polar residues" evidence="3">
    <location>
        <begin position="23"/>
        <end position="39"/>
    </location>
</feature>
<dbReference type="InterPro" id="IPR001878">
    <property type="entry name" value="Znf_CCHC"/>
</dbReference>
<dbReference type="PROSITE" id="PS50158">
    <property type="entry name" value="ZF_CCHC"/>
    <property type="match status" value="1"/>
</dbReference>
<gene>
    <name evidence="5" type="ORF">DFH05DRAFT_1523959</name>
</gene>